<protein>
    <recommendedName>
        <fullName evidence="2">Probable vacuolar protein sorting-associated protein 16 homolog</fullName>
    </recommendedName>
</protein>
<dbReference type="GO" id="GO:0006886">
    <property type="term" value="P:intracellular protein transport"/>
    <property type="evidence" value="ECO:0007669"/>
    <property type="project" value="InterPro"/>
</dbReference>
<evidence type="ECO:0000256" key="2">
    <source>
        <dbReference type="PIRNR" id="PIRNR007949"/>
    </source>
</evidence>
<accession>A0A0D2Y2I6</accession>
<dbReference type="InterPro" id="IPR036322">
    <property type="entry name" value="WD40_repeat_dom_sf"/>
</dbReference>
<gene>
    <name evidence="3" type="primary">28951957</name>
</gene>
<dbReference type="PANTHER" id="PTHR12811">
    <property type="entry name" value="VACUOLAR PROTEIN SORTING VPS16"/>
    <property type="match status" value="1"/>
</dbReference>
<comment type="similarity">
    <text evidence="1 2">Belongs to the VPS16 family.</text>
</comment>
<evidence type="ECO:0000313" key="4">
    <source>
        <dbReference type="Proteomes" id="UP000002489"/>
    </source>
</evidence>
<dbReference type="Pfam" id="PF04841">
    <property type="entry name" value="Vps16_N"/>
    <property type="match status" value="1"/>
</dbReference>
<evidence type="ECO:0000313" key="3">
    <source>
        <dbReference type="EnsemblFungi" id="FOXG_10483P0"/>
    </source>
</evidence>
<dbReference type="Gene3D" id="1.10.150.780">
    <property type="entry name" value="Vps16, C-terminal region"/>
    <property type="match status" value="1"/>
</dbReference>
<dbReference type="GO" id="GO:0003779">
    <property type="term" value="F:actin binding"/>
    <property type="evidence" value="ECO:0007669"/>
    <property type="project" value="TreeGrafter"/>
</dbReference>
<dbReference type="GO" id="GO:0016197">
    <property type="term" value="P:endosomal transport"/>
    <property type="evidence" value="ECO:0007669"/>
    <property type="project" value="TreeGrafter"/>
</dbReference>
<name>A0A0D2Y2I6_FUSOF</name>
<dbReference type="PIRSF" id="PIRSF007949">
    <property type="entry name" value="VPS16"/>
    <property type="match status" value="1"/>
</dbReference>
<dbReference type="GO" id="GO:0005768">
    <property type="term" value="C:endosome"/>
    <property type="evidence" value="ECO:0007669"/>
    <property type="project" value="TreeGrafter"/>
</dbReference>
<sequence length="827" mass="92963">MDTLHARADWESVGDRWFRKTQQYTAVFDQDLDLDNYIVAGAPYAGALALWRDDTKLLAYQPGRSAKPAIDIYSLAGKKLRSIPWDNGTIKGLGWSEDETLLVVTTDGTVRCYDLQGDFTQFSLGHGADNYSVESCRFYDHGMVALLGNNSLVTVSSYTEPRPKALAKIPESEIHAWSIISPNHTLSRSVEVLLSVDKTVYVVDATDCEDRFLDIGPFSHISVSPDGRYVNLYAVNGKAHVISSDFQERLFEHDSDSQTPPLYVEWCGSDALIAWEDEVHIIGPGDSSSSYIYDSTRVHVISEHDGARLITNDFCEFLERVPRDTLEVFGQSSDSSPASILLDAVGQLELESPKADDYIQLIRPNLTGAVDTCVNAAGREFDTYWQKRLLKAASFGKSVLDIYNSDDFVDMCETLRVLNAVRYYEVGMPLSFEQYHRLTPESLIRRLLNRHEYLLALKIAGYLKLPTDRIYVHWASSKVRVGGEDDDTICRLIVERLSGKPGISFEEIARAAYQEGRGRLATELLNHEPRGGRQVPLLLSMEEDELALDKAVESGDTDLVLSVLLQLKKKLPLAAFFRVINARPTATALVEALAMEEGDNTLLKDLYYQDDRREDGANVFIRESLKQPDARTASDKLALAAKLLADSKESTFEVHALKEATTLLRMQEAFDRDLTDTFTGLSVNETMFKLIRLGYHGRAKKIQSEFKVPEKVAWWIRLRALVAKRDWNEIEEISKTRRSPIGWEPFFNLTLQAGNPRLASVFVPKCTSVEAGETITMYEKCGMRVKAAQEAVRLKDSESWERLLEAAGKGSQEGREIERLGQSVFKK</sequence>
<keyword evidence="2" id="KW-0813">Transport</keyword>
<dbReference type="GO" id="GO:0030897">
    <property type="term" value="C:HOPS complex"/>
    <property type="evidence" value="ECO:0007669"/>
    <property type="project" value="TreeGrafter"/>
</dbReference>
<dbReference type="EnsemblFungi" id="FOXG_10483T0">
    <property type="protein sequence ID" value="FOXG_10483P0"/>
    <property type="gene ID" value="FOXG_10483"/>
</dbReference>
<dbReference type="GO" id="GO:0042144">
    <property type="term" value="P:vacuole fusion, non-autophagic"/>
    <property type="evidence" value="ECO:0007669"/>
    <property type="project" value="TreeGrafter"/>
</dbReference>
<dbReference type="VEuPathDB" id="FungiDB:FOXG_10483"/>
<comment type="function">
    <text evidence="2">Essential for vacuolar protein sorting. Required for vacuole biogenesis, stability and to maintain vacuole morphology.</text>
</comment>
<dbReference type="InterPro" id="IPR038132">
    <property type="entry name" value="Vps16_C_sf"/>
</dbReference>
<dbReference type="STRING" id="426428.A0A0D2Y2I6"/>
<dbReference type="SUPFAM" id="SSF50978">
    <property type="entry name" value="WD40 repeat-like"/>
    <property type="match status" value="1"/>
</dbReference>
<dbReference type="AlphaFoldDB" id="A0A0D2Y2I6"/>
<proteinExistence type="inferred from homology"/>
<dbReference type="InterPro" id="IPR006925">
    <property type="entry name" value="Vps16_C"/>
</dbReference>
<organism evidence="3 4">
    <name type="scientific">Fusarium oxysporum (strain Fo5176)</name>
    <name type="common">Fusarium vascular wilt</name>
    <dbReference type="NCBI Taxonomy" id="660025"/>
    <lineage>
        <taxon>Eukaryota</taxon>
        <taxon>Fungi</taxon>
        <taxon>Dikarya</taxon>
        <taxon>Ascomycota</taxon>
        <taxon>Pezizomycotina</taxon>
        <taxon>Sordariomycetes</taxon>
        <taxon>Hypocreomycetidae</taxon>
        <taxon>Hypocreales</taxon>
        <taxon>Nectriaceae</taxon>
        <taxon>Fusarium</taxon>
        <taxon>Fusarium oxysporum species complex</taxon>
    </lineage>
</organism>
<reference evidence="3" key="2">
    <citation type="submission" date="2025-08" db="UniProtKB">
        <authorList>
            <consortium name="EnsemblFungi"/>
        </authorList>
    </citation>
    <scope>IDENTIFICATION</scope>
    <source>
        <strain evidence="3">4287 / CBS 123668 / FGSC 9935 / NRRL 34936</strain>
    </source>
</reference>
<evidence type="ECO:0000256" key="1">
    <source>
        <dbReference type="ARBA" id="ARBA00009250"/>
    </source>
</evidence>
<reference evidence="4" key="1">
    <citation type="journal article" date="2012" name="Mol. Plant Microbe Interact.">
        <title>A highly conserved effector in Fusarium oxysporum is required for full virulence on Arabidopsis.</title>
        <authorList>
            <person name="Thatcher L.F."/>
            <person name="Gardiner D.M."/>
            <person name="Kazan K."/>
            <person name="Manners J."/>
        </authorList>
    </citation>
    <scope>NUCLEOTIDE SEQUENCE [LARGE SCALE GENOMIC DNA]</scope>
    <source>
        <strain evidence="4">Fo5176</strain>
    </source>
</reference>
<keyword evidence="2" id="KW-0653">Protein transport</keyword>
<dbReference type="Pfam" id="PF04840">
    <property type="entry name" value="Vps16_C"/>
    <property type="match status" value="1"/>
</dbReference>
<dbReference type="InterPro" id="IPR016534">
    <property type="entry name" value="VPS16"/>
</dbReference>
<dbReference type="PANTHER" id="PTHR12811:SF0">
    <property type="entry name" value="VACUOLAR PROTEIN SORTING-ASSOCIATED PROTEIN 16 HOMOLOG"/>
    <property type="match status" value="1"/>
</dbReference>
<dbReference type="Gene3D" id="2.130.10.10">
    <property type="entry name" value="YVTN repeat-like/Quinoprotein amine dehydrogenase"/>
    <property type="match status" value="1"/>
</dbReference>
<dbReference type="InterPro" id="IPR006926">
    <property type="entry name" value="Vps16_N"/>
</dbReference>
<dbReference type="Proteomes" id="UP000002489">
    <property type="component" value="Unassembled WGS sequence"/>
</dbReference>
<dbReference type="InterPro" id="IPR015943">
    <property type="entry name" value="WD40/YVTN_repeat-like_dom_sf"/>
</dbReference>